<keyword evidence="8" id="KW-1185">Reference proteome</keyword>
<gene>
    <name evidence="7" type="ORF">OUY18_07345</name>
</gene>
<keyword evidence="4 5" id="KW-0472">Membrane</keyword>
<evidence type="ECO:0000256" key="1">
    <source>
        <dbReference type="ARBA" id="ARBA00004141"/>
    </source>
</evidence>
<keyword evidence="7" id="KW-0436">Ligase</keyword>
<evidence type="ECO:0000256" key="4">
    <source>
        <dbReference type="ARBA" id="ARBA00023136"/>
    </source>
</evidence>
<name>A0ABT4BT34_9FIRM</name>
<dbReference type="InterPro" id="IPR051533">
    <property type="entry name" value="WaaL-like"/>
</dbReference>
<feature type="transmembrane region" description="Helical" evidence="5">
    <location>
        <begin position="301"/>
        <end position="323"/>
    </location>
</feature>
<evidence type="ECO:0000256" key="3">
    <source>
        <dbReference type="ARBA" id="ARBA00022989"/>
    </source>
</evidence>
<feature type="transmembrane region" description="Helical" evidence="5">
    <location>
        <begin position="20"/>
        <end position="48"/>
    </location>
</feature>
<evidence type="ECO:0000313" key="8">
    <source>
        <dbReference type="Proteomes" id="UP001082703"/>
    </source>
</evidence>
<evidence type="ECO:0000259" key="6">
    <source>
        <dbReference type="Pfam" id="PF04932"/>
    </source>
</evidence>
<feature type="transmembrane region" description="Helical" evidence="5">
    <location>
        <begin position="60"/>
        <end position="79"/>
    </location>
</feature>
<sequence length="405" mass="44803">MIKFDFQKSKLPVQDIDSLLVLLLAASIFVPFYFSVVVTSGIAIMTMINCKVRSKAFSSPYSKFLLGFLIIPFFISAIYSNYWGMLYAIVILAVATCAFYVRSVMTRPLFDKVMDLSCVASIWCAVIAVYQKVTAYGAAPKYRPISVFHNANCYGMMIEFIIIIAMYRIFTNKRGKKFYLAVIGANLVGLYLAASCSAFIATACAVMIMLVMKNRYALALGLVFAAASFLTIGVIFPSIFPRGLEAIDSTCGQRLSIWTTAIKGIARHPIFGTGALSYQMICEQLGGYKTYHCHNLVLDTLLNFGFVGFGAIGVYVLTQLKLLWLRFKNNIGNNMNILFTAALVATAVHGMTDVTIFWIQTGLLFIFMFSAMGIGSECLESQLRLPSLVPDYAEEAPAQPVYLKN</sequence>
<comment type="caution">
    <text evidence="7">The sequence shown here is derived from an EMBL/GenBank/DDBJ whole genome shotgun (WGS) entry which is preliminary data.</text>
</comment>
<keyword evidence="3 5" id="KW-1133">Transmembrane helix</keyword>
<dbReference type="Proteomes" id="UP001082703">
    <property type="component" value="Unassembled WGS sequence"/>
</dbReference>
<dbReference type="PANTHER" id="PTHR37422">
    <property type="entry name" value="TEICHURONIC ACID BIOSYNTHESIS PROTEIN TUAE"/>
    <property type="match status" value="1"/>
</dbReference>
<dbReference type="PANTHER" id="PTHR37422:SF23">
    <property type="entry name" value="TEICHURONIC ACID BIOSYNTHESIS PROTEIN TUAE"/>
    <property type="match status" value="1"/>
</dbReference>
<protein>
    <submittedName>
        <fullName evidence="7">O-antigen ligase family protein</fullName>
    </submittedName>
</protein>
<proteinExistence type="predicted"/>
<dbReference type="Pfam" id="PF04932">
    <property type="entry name" value="Wzy_C"/>
    <property type="match status" value="1"/>
</dbReference>
<feature type="transmembrane region" description="Helical" evidence="5">
    <location>
        <begin position="357"/>
        <end position="375"/>
    </location>
</feature>
<reference evidence="7 8" key="1">
    <citation type="submission" date="2022-11" db="EMBL/GenBank/DDBJ databases">
        <authorList>
            <person name="Caiyu Z."/>
        </authorList>
    </citation>
    <scope>NUCLEOTIDE SEQUENCE [LARGE SCALE GENOMIC DNA]</scope>
    <source>
        <strain evidence="7 8">YR-4</strain>
    </source>
</reference>
<organism evidence="7 8">
    <name type="scientific">Caproiciproducens galactitolivorans</name>
    <dbReference type="NCBI Taxonomy" id="642589"/>
    <lineage>
        <taxon>Bacteria</taxon>
        <taxon>Bacillati</taxon>
        <taxon>Bacillota</taxon>
        <taxon>Clostridia</taxon>
        <taxon>Eubacteriales</taxon>
        <taxon>Acutalibacteraceae</taxon>
        <taxon>Caproiciproducens</taxon>
    </lineage>
</organism>
<dbReference type="InterPro" id="IPR007016">
    <property type="entry name" value="O-antigen_ligase-rel_domated"/>
</dbReference>
<evidence type="ECO:0000256" key="5">
    <source>
        <dbReference type="SAM" id="Phobius"/>
    </source>
</evidence>
<feature type="transmembrane region" description="Helical" evidence="5">
    <location>
        <begin position="335"/>
        <end position="351"/>
    </location>
</feature>
<accession>A0ABT4BT34</accession>
<feature type="transmembrane region" description="Helical" evidence="5">
    <location>
        <begin position="85"/>
        <end position="101"/>
    </location>
</feature>
<dbReference type="RefSeq" id="WP_268058111.1">
    <property type="nucleotide sequence ID" value="NZ_JAPOHA010000006.1"/>
</dbReference>
<feature type="transmembrane region" description="Helical" evidence="5">
    <location>
        <begin position="179"/>
        <end position="210"/>
    </location>
</feature>
<feature type="domain" description="O-antigen ligase-related" evidence="6">
    <location>
        <begin position="186"/>
        <end position="310"/>
    </location>
</feature>
<evidence type="ECO:0000313" key="7">
    <source>
        <dbReference type="EMBL" id="MCY1714064.1"/>
    </source>
</evidence>
<dbReference type="GO" id="GO:0016874">
    <property type="term" value="F:ligase activity"/>
    <property type="evidence" value="ECO:0007669"/>
    <property type="project" value="UniProtKB-KW"/>
</dbReference>
<feature type="transmembrane region" description="Helical" evidence="5">
    <location>
        <begin position="145"/>
        <end position="167"/>
    </location>
</feature>
<feature type="transmembrane region" description="Helical" evidence="5">
    <location>
        <begin position="216"/>
        <end position="240"/>
    </location>
</feature>
<dbReference type="EMBL" id="JAPOHA010000006">
    <property type="protein sequence ID" value="MCY1714064.1"/>
    <property type="molecule type" value="Genomic_DNA"/>
</dbReference>
<evidence type="ECO:0000256" key="2">
    <source>
        <dbReference type="ARBA" id="ARBA00022692"/>
    </source>
</evidence>
<keyword evidence="2 5" id="KW-0812">Transmembrane</keyword>
<comment type="subcellular location">
    <subcellularLocation>
        <location evidence="1">Membrane</location>
        <topology evidence="1">Multi-pass membrane protein</topology>
    </subcellularLocation>
</comment>